<evidence type="ECO:0000256" key="1">
    <source>
        <dbReference type="ARBA" id="ARBA00004953"/>
    </source>
</evidence>
<dbReference type="Pfam" id="PF02571">
    <property type="entry name" value="CbiJ"/>
    <property type="match status" value="1"/>
</dbReference>
<dbReference type="Proteomes" id="UP001552427">
    <property type="component" value="Unassembled WGS sequence"/>
</dbReference>
<dbReference type="GO" id="GO:0016491">
    <property type="term" value="F:oxidoreductase activity"/>
    <property type="evidence" value="ECO:0007669"/>
    <property type="project" value="UniProtKB-KW"/>
</dbReference>
<evidence type="ECO:0000256" key="3">
    <source>
        <dbReference type="ARBA" id="ARBA00023002"/>
    </source>
</evidence>
<keyword evidence="2" id="KW-0169">Cobalamin biosynthesis</keyword>
<dbReference type="EC" id="1.3.1.106" evidence="4"/>
<comment type="caution">
    <text evidence="4">The sequence shown here is derived from an EMBL/GenBank/DDBJ whole genome shotgun (WGS) entry which is preliminary data.</text>
</comment>
<comment type="pathway">
    <text evidence="1">Cofactor biosynthesis; adenosylcobalamin biosynthesis.</text>
</comment>
<gene>
    <name evidence="4" type="ORF">AB0K40_08680</name>
</gene>
<dbReference type="EMBL" id="JBFARM010000003">
    <property type="protein sequence ID" value="MEV4285568.1"/>
    <property type="molecule type" value="Genomic_DNA"/>
</dbReference>
<sequence>MRRVLILGGTAEARALAAELAADPALHVVSSLAGRVSNPRLPVGEVREGGFGGAEGLAAWLTRERIDVLVDATHPFAERMTASAAAASAATGVPLLALRRPGWREGPGDDWLRVGSLHAAAGLLVSRGWRAGAAAPGEVRVFLTTGRRSLPVFAPLPGVWLLARSVDPPEPPVPANAYVLLDRGPYTVEGERALIREHRLDVLVTKDSGGRMTTAKLVAAREAGLPVIMVDRPPPPAGVRTVDSVAAAVAWVQG</sequence>
<dbReference type="NCBIfam" id="NF005968">
    <property type="entry name" value="PRK08057.1-2"/>
    <property type="match status" value="1"/>
</dbReference>
<dbReference type="PANTHER" id="PTHR36925">
    <property type="entry name" value="COBALT-PRECORRIN-6A REDUCTASE"/>
    <property type="match status" value="1"/>
</dbReference>
<keyword evidence="3 4" id="KW-0560">Oxidoreductase</keyword>
<dbReference type="RefSeq" id="WP_364446363.1">
    <property type="nucleotide sequence ID" value="NZ_JBFARM010000003.1"/>
</dbReference>
<reference evidence="4 5" key="1">
    <citation type="submission" date="2024-06" db="EMBL/GenBank/DDBJ databases">
        <title>The Natural Products Discovery Center: Release of the First 8490 Sequenced Strains for Exploring Actinobacteria Biosynthetic Diversity.</title>
        <authorList>
            <person name="Kalkreuter E."/>
            <person name="Kautsar S.A."/>
            <person name="Yang D."/>
            <person name="Bader C.D."/>
            <person name="Teijaro C.N."/>
            <person name="Fluegel L."/>
            <person name="Davis C.M."/>
            <person name="Simpson J.R."/>
            <person name="Lauterbach L."/>
            <person name="Steele A.D."/>
            <person name="Gui C."/>
            <person name="Meng S."/>
            <person name="Li G."/>
            <person name="Viehrig K."/>
            <person name="Ye F."/>
            <person name="Su P."/>
            <person name="Kiefer A.F."/>
            <person name="Nichols A."/>
            <person name="Cepeda A.J."/>
            <person name="Yan W."/>
            <person name="Fan B."/>
            <person name="Jiang Y."/>
            <person name="Adhikari A."/>
            <person name="Zheng C.-J."/>
            <person name="Schuster L."/>
            <person name="Cowan T.M."/>
            <person name="Smanski M.J."/>
            <person name="Chevrette M.G."/>
            <person name="De Carvalho L.P.S."/>
            <person name="Shen B."/>
        </authorList>
    </citation>
    <scope>NUCLEOTIDE SEQUENCE [LARGE SCALE GENOMIC DNA]</scope>
    <source>
        <strain evidence="4 5">NPDC049574</strain>
    </source>
</reference>
<keyword evidence="5" id="KW-1185">Reference proteome</keyword>
<evidence type="ECO:0000256" key="2">
    <source>
        <dbReference type="ARBA" id="ARBA00022573"/>
    </source>
</evidence>
<evidence type="ECO:0000313" key="4">
    <source>
        <dbReference type="EMBL" id="MEV4285568.1"/>
    </source>
</evidence>
<protein>
    <submittedName>
        <fullName evidence="4">Cobalt-precorrin-6A reductase</fullName>
        <ecNumber evidence="4">1.3.1.106</ecNumber>
    </submittedName>
</protein>
<organism evidence="4 5">
    <name type="scientific">Nonomuraea bangladeshensis</name>
    <dbReference type="NCBI Taxonomy" id="404385"/>
    <lineage>
        <taxon>Bacteria</taxon>
        <taxon>Bacillati</taxon>
        <taxon>Actinomycetota</taxon>
        <taxon>Actinomycetes</taxon>
        <taxon>Streptosporangiales</taxon>
        <taxon>Streptosporangiaceae</taxon>
        <taxon>Nonomuraea</taxon>
    </lineage>
</organism>
<evidence type="ECO:0000313" key="5">
    <source>
        <dbReference type="Proteomes" id="UP001552427"/>
    </source>
</evidence>
<dbReference type="PANTHER" id="PTHR36925:SF1">
    <property type="entry name" value="COBALT-PRECORRIN-6A REDUCTASE"/>
    <property type="match status" value="1"/>
</dbReference>
<dbReference type="NCBIfam" id="TIGR00715">
    <property type="entry name" value="precor6x_red"/>
    <property type="match status" value="1"/>
</dbReference>
<accession>A0ABV3GZ52</accession>
<dbReference type="PROSITE" id="PS51014">
    <property type="entry name" value="COBK_CBIJ"/>
    <property type="match status" value="1"/>
</dbReference>
<dbReference type="InterPro" id="IPR003723">
    <property type="entry name" value="Precorrin-6x_reduct"/>
</dbReference>
<proteinExistence type="predicted"/>
<name>A0ABV3GZ52_9ACTN</name>